<proteinExistence type="predicted"/>
<gene>
    <name evidence="3" type="ORF">Sangu_3230300</name>
</gene>
<name>A0AAW2JH77_9LAMI</name>
<dbReference type="AlphaFoldDB" id="A0AAW2JH77"/>
<protein>
    <recommendedName>
        <fullName evidence="2">DUF4283 domain-containing protein</fullName>
    </recommendedName>
</protein>
<dbReference type="PANTHER" id="PTHR31286">
    <property type="entry name" value="GLYCINE-RICH CELL WALL STRUCTURAL PROTEIN 1.8-LIKE"/>
    <property type="match status" value="1"/>
</dbReference>
<dbReference type="InterPro" id="IPR025558">
    <property type="entry name" value="DUF4283"/>
</dbReference>
<reference evidence="3" key="1">
    <citation type="submission" date="2020-06" db="EMBL/GenBank/DDBJ databases">
        <authorList>
            <person name="Li T."/>
            <person name="Hu X."/>
            <person name="Zhang T."/>
            <person name="Song X."/>
            <person name="Zhang H."/>
            <person name="Dai N."/>
            <person name="Sheng W."/>
            <person name="Hou X."/>
            <person name="Wei L."/>
        </authorList>
    </citation>
    <scope>NUCLEOTIDE SEQUENCE</scope>
    <source>
        <strain evidence="3">G01</strain>
        <tissue evidence="3">Leaf</tissue>
    </source>
</reference>
<dbReference type="EMBL" id="JACGWK010000962">
    <property type="protein sequence ID" value="KAL0293829.1"/>
    <property type="molecule type" value="Genomic_DNA"/>
</dbReference>
<feature type="domain" description="DUF4283" evidence="2">
    <location>
        <begin position="300"/>
        <end position="367"/>
    </location>
</feature>
<evidence type="ECO:0000259" key="2">
    <source>
        <dbReference type="Pfam" id="PF14111"/>
    </source>
</evidence>
<feature type="region of interest" description="Disordered" evidence="1">
    <location>
        <begin position="187"/>
        <end position="252"/>
    </location>
</feature>
<dbReference type="Pfam" id="PF14111">
    <property type="entry name" value="DUF4283"/>
    <property type="match status" value="1"/>
</dbReference>
<organism evidence="3">
    <name type="scientific">Sesamum angustifolium</name>
    <dbReference type="NCBI Taxonomy" id="2727405"/>
    <lineage>
        <taxon>Eukaryota</taxon>
        <taxon>Viridiplantae</taxon>
        <taxon>Streptophyta</taxon>
        <taxon>Embryophyta</taxon>
        <taxon>Tracheophyta</taxon>
        <taxon>Spermatophyta</taxon>
        <taxon>Magnoliopsida</taxon>
        <taxon>eudicotyledons</taxon>
        <taxon>Gunneridae</taxon>
        <taxon>Pentapetalae</taxon>
        <taxon>asterids</taxon>
        <taxon>lamiids</taxon>
        <taxon>Lamiales</taxon>
        <taxon>Pedaliaceae</taxon>
        <taxon>Sesamum</taxon>
    </lineage>
</organism>
<feature type="region of interest" description="Disordered" evidence="1">
    <location>
        <begin position="1"/>
        <end position="22"/>
    </location>
</feature>
<comment type="caution">
    <text evidence="3">The sequence shown here is derived from an EMBL/GenBank/DDBJ whole genome shotgun (WGS) entry which is preliminary data.</text>
</comment>
<evidence type="ECO:0000256" key="1">
    <source>
        <dbReference type="SAM" id="MobiDB-lite"/>
    </source>
</evidence>
<dbReference type="InterPro" id="IPR040256">
    <property type="entry name" value="At4g02000-like"/>
</dbReference>
<dbReference type="PANTHER" id="PTHR31286:SF179">
    <property type="entry name" value="RNASE H TYPE-1 DOMAIN-CONTAINING PROTEIN"/>
    <property type="match status" value="1"/>
</dbReference>
<feature type="region of interest" description="Disordered" evidence="1">
    <location>
        <begin position="47"/>
        <end position="88"/>
    </location>
</feature>
<accession>A0AAW2JH77</accession>
<evidence type="ECO:0000313" key="3">
    <source>
        <dbReference type="EMBL" id="KAL0293829.1"/>
    </source>
</evidence>
<feature type="compositionally biased region" description="Pro residues" evidence="1">
    <location>
        <begin position="54"/>
        <end position="66"/>
    </location>
</feature>
<sequence>MGWGARQFPILSKKKKNPKPVHLSKFSPFSLPLCEIYTHIHFHHIHHQTNQNLTPPPPSEDSPTPTPSRRRRRPSPENSPSVSKNETDHEVRISTIYPVVLRVFRSELRRAVKARSKPLKSRTNRPKIAGNFSLKFRHCYCESPEATGALESPRRGEHSPQSILGIVHCSDWAPLKLPFAFSTSIRRRGNERRRGPQPLDSPRHCESNGTLPSIFIKSPAKPEPSKPSPSLGVARPFSPPSGTHSPADLPAEIASPWRTQLSALIRTTELHRKTLFHFNPAEFPPLNSPTRPGQLGSTRPPYSQLHRLLVNSGIKGAFTVSLINNKHTLISLTTESDYNRLWLRRIWYLKGFPMRVFKWSPTFTPDQESSIVPVWVSFPELPAHLFHKDAIFSIASIVGTPLQMADSTYNQSKLSRARVCIEIDLLKPLLDEFDIQIHDRKIVQKIEYEQIPRYCSLCKHVGHHDLECYTKGNATKPLPRKRIDGKNKSAVVNEHKQQQKMQGKKVMQDTRKVIDERAVRKEPTVVERGECSKTAESVTGGELPVVVVETENAVAIESEMEYELHIAHEKEADNLLLVSTVTVETEKAVGMDENGSHVVGENDSIRVIENVVELDGNGDDRNDTLDGEQLMLFAVVALCN</sequence>
<reference evidence="3" key="2">
    <citation type="journal article" date="2024" name="Plant">
        <title>Genomic evolution and insights into agronomic trait innovations of Sesamum species.</title>
        <authorList>
            <person name="Miao H."/>
            <person name="Wang L."/>
            <person name="Qu L."/>
            <person name="Liu H."/>
            <person name="Sun Y."/>
            <person name="Le M."/>
            <person name="Wang Q."/>
            <person name="Wei S."/>
            <person name="Zheng Y."/>
            <person name="Lin W."/>
            <person name="Duan Y."/>
            <person name="Cao H."/>
            <person name="Xiong S."/>
            <person name="Wang X."/>
            <person name="Wei L."/>
            <person name="Li C."/>
            <person name="Ma Q."/>
            <person name="Ju M."/>
            <person name="Zhao R."/>
            <person name="Li G."/>
            <person name="Mu C."/>
            <person name="Tian Q."/>
            <person name="Mei H."/>
            <person name="Zhang T."/>
            <person name="Gao T."/>
            <person name="Zhang H."/>
        </authorList>
    </citation>
    <scope>NUCLEOTIDE SEQUENCE</scope>
    <source>
        <strain evidence="3">G01</strain>
    </source>
</reference>